<dbReference type="Proteomes" id="UP001549162">
    <property type="component" value="Unassembled WGS sequence"/>
</dbReference>
<comment type="caution">
    <text evidence="2">The sequence shown here is derived from an EMBL/GenBank/DDBJ whole genome shotgun (WGS) entry which is preliminary data.</text>
</comment>
<keyword evidence="1" id="KW-1133">Transmembrane helix</keyword>
<evidence type="ECO:0000313" key="3">
    <source>
        <dbReference type="Proteomes" id="UP001549162"/>
    </source>
</evidence>
<evidence type="ECO:0000313" key="2">
    <source>
        <dbReference type="EMBL" id="MET3616638.1"/>
    </source>
</evidence>
<name>A0ABV2J7M0_9FIRM</name>
<sequence>MRDKLDDFLLDVELFVDQLIAHRDDWWYLIIFNFLIPLIVSVGTTIFTVIVLKRLSIL</sequence>
<dbReference type="EMBL" id="JBEPMA010000001">
    <property type="protein sequence ID" value="MET3616638.1"/>
    <property type="molecule type" value="Genomic_DNA"/>
</dbReference>
<feature type="transmembrane region" description="Helical" evidence="1">
    <location>
        <begin position="26"/>
        <end position="52"/>
    </location>
</feature>
<proteinExistence type="predicted"/>
<organism evidence="2 3">
    <name type="scientific">Peptoniphilus olsenii</name>
    <dbReference type="NCBI Taxonomy" id="411570"/>
    <lineage>
        <taxon>Bacteria</taxon>
        <taxon>Bacillati</taxon>
        <taxon>Bacillota</taxon>
        <taxon>Tissierellia</taxon>
        <taxon>Tissierellales</taxon>
        <taxon>Peptoniphilaceae</taxon>
        <taxon>Peptoniphilus</taxon>
    </lineage>
</organism>
<keyword evidence="3" id="KW-1185">Reference proteome</keyword>
<accession>A0ABV2J7M0</accession>
<keyword evidence="1" id="KW-0812">Transmembrane</keyword>
<keyword evidence="1" id="KW-0472">Membrane</keyword>
<protein>
    <submittedName>
        <fullName evidence="2">Uncharacterized protein</fullName>
    </submittedName>
</protein>
<evidence type="ECO:0000256" key="1">
    <source>
        <dbReference type="SAM" id="Phobius"/>
    </source>
</evidence>
<reference evidence="2 3" key="1">
    <citation type="submission" date="2024-06" db="EMBL/GenBank/DDBJ databases">
        <title>Genomic Encyclopedia of Type Strains, Phase IV (KMG-IV): sequencing the most valuable type-strain genomes for metagenomic binning, comparative biology and taxonomic classification.</title>
        <authorList>
            <person name="Goeker M."/>
        </authorList>
    </citation>
    <scope>NUCLEOTIDE SEQUENCE [LARGE SCALE GENOMIC DNA]</scope>
    <source>
        <strain evidence="2 3">DSM 21460</strain>
    </source>
</reference>
<gene>
    <name evidence="2" type="ORF">ABID14_000258</name>
</gene>